<feature type="region of interest" description="Disordered" evidence="1">
    <location>
        <begin position="1"/>
        <end position="228"/>
    </location>
</feature>
<proteinExistence type="predicted"/>
<dbReference type="HOGENOM" id="CLU_931230_0_0_1"/>
<feature type="compositionally biased region" description="Low complexity" evidence="1">
    <location>
        <begin position="31"/>
        <end position="45"/>
    </location>
</feature>
<accession>J6FCD6</accession>
<dbReference type="VEuPathDB" id="FungiDB:A1Q1_02092"/>
<sequence length="299" mass="31917">MSGAPTSYSSLKDFKRGKSLREPRAPPPPGGYKSSGWSGSNSNRGYGDEHISASTGYIPPVSSHTPSPGPSTPSETSERKGWFGRSSSTDVHPTTSATSDKSGGGGWFGRSSSPAQQPGRTASPAQGNGIRNSTLPSHAREASGSSRIPNGTTHEKEKSGGWGLPFGHKEEKKEPKMGRGGRIQRYVPPSEREVGEEFTGRPMRNHSHQYTEDEIDENVPGGVKKPQTWTEWGNEQVKWARETANETGVAAQKQWQQATSGDTRDRVLTGVGNGVTKAAGTAIKYTGKGIWAIGKAATR</sequence>
<feature type="compositionally biased region" description="Polar residues" evidence="1">
    <location>
        <begin position="85"/>
        <end position="98"/>
    </location>
</feature>
<evidence type="ECO:0000313" key="2">
    <source>
        <dbReference type="EMBL" id="EJT52757.1"/>
    </source>
</evidence>
<dbReference type="OrthoDB" id="10659287at2759"/>
<protein>
    <submittedName>
        <fullName evidence="2">Uncharacterized protein</fullName>
    </submittedName>
</protein>
<evidence type="ECO:0000256" key="1">
    <source>
        <dbReference type="SAM" id="MobiDB-lite"/>
    </source>
</evidence>
<comment type="caution">
    <text evidence="2">The sequence shown here is derived from an EMBL/GenBank/DDBJ whole genome shotgun (WGS) entry which is preliminary data.</text>
</comment>
<organism evidence="2 3">
    <name type="scientific">Trichosporon asahii var. asahii (strain ATCC 90039 / CBS 2479 / JCM 2466 / KCTC 7840 / NBRC 103889/ NCYC 2677 / UAMH 7654)</name>
    <name type="common">Yeast</name>
    <dbReference type="NCBI Taxonomy" id="1186058"/>
    <lineage>
        <taxon>Eukaryota</taxon>
        <taxon>Fungi</taxon>
        <taxon>Dikarya</taxon>
        <taxon>Basidiomycota</taxon>
        <taxon>Agaricomycotina</taxon>
        <taxon>Tremellomycetes</taxon>
        <taxon>Trichosporonales</taxon>
        <taxon>Trichosporonaceae</taxon>
        <taxon>Trichosporon</taxon>
    </lineage>
</organism>
<dbReference type="RefSeq" id="XP_014184097.1">
    <property type="nucleotide sequence ID" value="XM_014328622.1"/>
</dbReference>
<dbReference type="Proteomes" id="UP000002748">
    <property type="component" value="Unassembled WGS sequence"/>
</dbReference>
<evidence type="ECO:0000313" key="3">
    <source>
        <dbReference type="Proteomes" id="UP000002748"/>
    </source>
</evidence>
<feature type="compositionally biased region" description="Polar residues" evidence="1">
    <location>
        <begin position="1"/>
        <end position="10"/>
    </location>
</feature>
<dbReference type="KEGG" id="tasa:A1Q1_02092"/>
<dbReference type="EMBL" id="ALBS01000018">
    <property type="protein sequence ID" value="EJT52757.1"/>
    <property type="molecule type" value="Genomic_DNA"/>
</dbReference>
<feature type="compositionally biased region" description="Basic and acidic residues" evidence="1">
    <location>
        <begin position="167"/>
        <end position="177"/>
    </location>
</feature>
<feature type="compositionally biased region" description="Basic and acidic residues" evidence="1">
    <location>
        <begin position="12"/>
        <end position="24"/>
    </location>
</feature>
<gene>
    <name evidence="2" type="ORF">A1Q1_02092</name>
</gene>
<reference evidence="2 3" key="1">
    <citation type="journal article" date="2012" name="Eukaryot. Cell">
        <title>Draft genome sequence of CBS 2479, the standard type strain of Trichosporon asahii.</title>
        <authorList>
            <person name="Yang R.Y."/>
            <person name="Li H.T."/>
            <person name="Zhu H."/>
            <person name="Zhou G.P."/>
            <person name="Wang M."/>
            <person name="Wang L."/>
        </authorList>
    </citation>
    <scope>NUCLEOTIDE SEQUENCE [LARGE SCALE GENOMIC DNA]</scope>
    <source>
        <strain evidence="3">ATCC 90039 / CBS 2479 / JCM 2466 / KCTC 7840 / NCYC 2677 / UAMH 7654</strain>
    </source>
</reference>
<feature type="compositionally biased region" description="Basic and acidic residues" evidence="1">
    <location>
        <begin position="190"/>
        <end position="199"/>
    </location>
</feature>
<dbReference type="GeneID" id="25985606"/>
<dbReference type="AlphaFoldDB" id="J6FCD6"/>
<feature type="compositionally biased region" description="Polar residues" evidence="1">
    <location>
        <begin position="114"/>
        <end position="136"/>
    </location>
</feature>
<name>J6FCD6_TRIAS</name>
<feature type="compositionally biased region" description="Polar residues" evidence="1">
    <location>
        <begin position="143"/>
        <end position="152"/>
    </location>
</feature>